<comment type="caution">
    <text evidence="1">The sequence shown here is derived from an EMBL/GenBank/DDBJ whole genome shotgun (WGS) entry which is preliminary data.</text>
</comment>
<gene>
    <name evidence="1" type="ORF">VNO77_29793</name>
</gene>
<name>A0AAN9Q2W7_CANGL</name>
<proteinExistence type="predicted"/>
<dbReference type="Proteomes" id="UP001367508">
    <property type="component" value="Unassembled WGS sequence"/>
</dbReference>
<dbReference type="AlphaFoldDB" id="A0AAN9Q2W7"/>
<organism evidence="1 2">
    <name type="scientific">Canavalia gladiata</name>
    <name type="common">Sword bean</name>
    <name type="synonym">Dolichos gladiatus</name>
    <dbReference type="NCBI Taxonomy" id="3824"/>
    <lineage>
        <taxon>Eukaryota</taxon>
        <taxon>Viridiplantae</taxon>
        <taxon>Streptophyta</taxon>
        <taxon>Embryophyta</taxon>
        <taxon>Tracheophyta</taxon>
        <taxon>Spermatophyta</taxon>
        <taxon>Magnoliopsida</taxon>
        <taxon>eudicotyledons</taxon>
        <taxon>Gunneridae</taxon>
        <taxon>Pentapetalae</taxon>
        <taxon>rosids</taxon>
        <taxon>fabids</taxon>
        <taxon>Fabales</taxon>
        <taxon>Fabaceae</taxon>
        <taxon>Papilionoideae</taxon>
        <taxon>50 kb inversion clade</taxon>
        <taxon>NPAAA clade</taxon>
        <taxon>indigoferoid/millettioid clade</taxon>
        <taxon>Phaseoleae</taxon>
        <taxon>Canavalia</taxon>
    </lineage>
</organism>
<sequence>MTVRFLASKELAKCSHKVGRKKSTYTAPTGNSVKAEPESLASVYRSFLSSDWLSNFHSGFNSKHVLNLTSFSKSK</sequence>
<dbReference type="EMBL" id="JAYMYQ010000007">
    <property type="protein sequence ID" value="KAK7320376.1"/>
    <property type="molecule type" value="Genomic_DNA"/>
</dbReference>
<reference evidence="1 2" key="1">
    <citation type="submission" date="2024-01" db="EMBL/GenBank/DDBJ databases">
        <title>The genomes of 5 underutilized Papilionoideae crops provide insights into root nodulation and disease resistanc.</title>
        <authorList>
            <person name="Jiang F."/>
        </authorList>
    </citation>
    <scope>NUCLEOTIDE SEQUENCE [LARGE SCALE GENOMIC DNA]</scope>
    <source>
        <strain evidence="1">LVBAO_FW01</strain>
        <tissue evidence="1">Leaves</tissue>
    </source>
</reference>
<accession>A0AAN9Q2W7</accession>
<evidence type="ECO:0000313" key="1">
    <source>
        <dbReference type="EMBL" id="KAK7320376.1"/>
    </source>
</evidence>
<keyword evidence="2" id="KW-1185">Reference proteome</keyword>
<evidence type="ECO:0000313" key="2">
    <source>
        <dbReference type="Proteomes" id="UP001367508"/>
    </source>
</evidence>
<protein>
    <submittedName>
        <fullName evidence="1">Uncharacterized protein</fullName>
    </submittedName>
</protein>